<dbReference type="RefSeq" id="WP_170227283.1">
    <property type="nucleotide sequence ID" value="NZ_BJNZ01000011.1"/>
</dbReference>
<accession>A0A4Y4E358</accession>
<evidence type="ECO:0000313" key="2">
    <source>
        <dbReference type="Proteomes" id="UP000316659"/>
    </source>
</evidence>
<evidence type="ECO:0000313" key="1">
    <source>
        <dbReference type="EMBL" id="GED10030.1"/>
    </source>
</evidence>
<dbReference type="Proteomes" id="UP000316659">
    <property type="component" value="Unassembled WGS sequence"/>
</dbReference>
<dbReference type="AlphaFoldDB" id="A0A4Y4E358"/>
<dbReference type="EMBL" id="BJNZ01000011">
    <property type="protein sequence ID" value="GED10030.1"/>
    <property type="molecule type" value="Genomic_DNA"/>
</dbReference>
<organism evidence="1 2">
    <name type="scientific">Cellulosimicrobium cellulans</name>
    <name type="common">Arthrobacter luteus</name>
    <dbReference type="NCBI Taxonomy" id="1710"/>
    <lineage>
        <taxon>Bacteria</taxon>
        <taxon>Bacillati</taxon>
        <taxon>Actinomycetota</taxon>
        <taxon>Actinomycetes</taxon>
        <taxon>Micrococcales</taxon>
        <taxon>Promicromonosporaceae</taxon>
        <taxon>Cellulosimicrobium</taxon>
    </lineage>
</organism>
<proteinExistence type="predicted"/>
<reference evidence="1 2" key="1">
    <citation type="submission" date="2019-06" db="EMBL/GenBank/DDBJ databases">
        <title>Whole genome shotgun sequence of Cellulosimicrobium cellulans NBRC 15516.</title>
        <authorList>
            <person name="Hosoyama A."/>
            <person name="Uohara A."/>
            <person name="Ohji S."/>
            <person name="Ichikawa N."/>
        </authorList>
    </citation>
    <scope>NUCLEOTIDE SEQUENCE [LARGE SCALE GENOMIC DNA]</scope>
    <source>
        <strain evidence="1 2">NBRC 15516</strain>
    </source>
</reference>
<protein>
    <submittedName>
        <fullName evidence="1">Uncharacterized protein</fullName>
    </submittedName>
</protein>
<name>A0A4Y4E358_CELCE</name>
<sequence>MNYAVSVTLAQPATVLRVDGLGQEGMQLVPSAPASVYLSFADGFSVGFGEDGALCDIDSYLDLSHGLLDTFTAVTNPRIHALRLLRPIDADGDTISVGAASPRIDPRAGIWWCALGVPRSSVRVGKNIYALFGTDRSSLSGIAIADQPEA</sequence>
<comment type="caution">
    <text evidence="1">The sequence shown here is derived from an EMBL/GenBank/DDBJ whole genome shotgun (WGS) entry which is preliminary data.</text>
</comment>
<gene>
    <name evidence="1" type="ORF">CCE02nite_20290</name>
</gene>